<organism evidence="2 3">
    <name type="scientific">Pachysolen tannophilus NRRL Y-2460</name>
    <dbReference type="NCBI Taxonomy" id="669874"/>
    <lineage>
        <taxon>Eukaryota</taxon>
        <taxon>Fungi</taxon>
        <taxon>Dikarya</taxon>
        <taxon>Ascomycota</taxon>
        <taxon>Saccharomycotina</taxon>
        <taxon>Pichiomycetes</taxon>
        <taxon>Pachysolenaceae</taxon>
        <taxon>Pachysolen</taxon>
    </lineage>
</organism>
<sequence length="284" mass="32078">MFKRSVVLGNRLFKLQSRSLSGSGIKNQQQSRRSGWAFAIVSFGLGAAVGSYVPINSLFQFYLNEIPESESDVQLYIDNLEKNLQKLPLVAEFEKNPNYISIRAWENVDNSTILNDKMVSGSLRRPGGFAIKPAIFLNEKEKESVTIIHVGPKLCGFPFLVHGGMLATILDESLKRCSVLSFKEIDEKDFSNFKYDDELSYKNIKMEDLTLHYKFPTLANNFIVVRAKCVDADDGNDVGNENGNGNVKVKGVIETVHGRPLVEGDATFKFIKEQDSWKKWFMIF</sequence>
<evidence type="ECO:0000256" key="1">
    <source>
        <dbReference type="SAM" id="Phobius"/>
    </source>
</evidence>
<gene>
    <name evidence="2" type="ORF">PACTADRAFT_48198</name>
</gene>
<dbReference type="PANTHER" id="PTHR47260">
    <property type="entry name" value="UPF0644 PROTEIN PB2B4.06"/>
    <property type="match status" value="1"/>
</dbReference>
<proteinExistence type="predicted"/>
<dbReference type="SUPFAM" id="SSF54637">
    <property type="entry name" value="Thioesterase/thiol ester dehydrase-isomerase"/>
    <property type="match status" value="1"/>
</dbReference>
<evidence type="ECO:0008006" key="4">
    <source>
        <dbReference type="Google" id="ProtNLM"/>
    </source>
</evidence>
<name>A0A1E4U351_PACTA</name>
<keyword evidence="3" id="KW-1185">Reference proteome</keyword>
<reference evidence="3" key="1">
    <citation type="submission" date="2016-05" db="EMBL/GenBank/DDBJ databases">
        <title>Comparative genomics of biotechnologically important yeasts.</title>
        <authorList>
            <consortium name="DOE Joint Genome Institute"/>
            <person name="Riley R."/>
            <person name="Haridas S."/>
            <person name="Wolfe K.H."/>
            <person name="Lopes M.R."/>
            <person name="Hittinger C.T."/>
            <person name="Goker M."/>
            <person name="Salamov A."/>
            <person name="Wisecaver J."/>
            <person name="Long T.M."/>
            <person name="Aerts A.L."/>
            <person name="Barry K."/>
            <person name="Choi C."/>
            <person name="Clum A."/>
            <person name="Coughlan A.Y."/>
            <person name="Deshpande S."/>
            <person name="Douglass A.P."/>
            <person name="Hanson S.J."/>
            <person name="Klenk H.-P."/>
            <person name="Labutti K."/>
            <person name="Lapidus A."/>
            <person name="Lindquist E."/>
            <person name="Lipzen A."/>
            <person name="Meier-Kolthoff J.P."/>
            <person name="Ohm R.A."/>
            <person name="Otillar R.P."/>
            <person name="Pangilinan J."/>
            <person name="Peng Y."/>
            <person name="Rokas A."/>
            <person name="Rosa C.A."/>
            <person name="Scheuner C."/>
            <person name="Sibirny A.A."/>
            <person name="Slot J.C."/>
            <person name="Stielow J.B."/>
            <person name="Sun H."/>
            <person name="Kurtzman C.P."/>
            <person name="Blackwell M."/>
            <person name="Grigoriev I.V."/>
            <person name="Jeffries T.W."/>
        </authorList>
    </citation>
    <scope>NUCLEOTIDE SEQUENCE [LARGE SCALE GENOMIC DNA]</scope>
    <source>
        <strain evidence="3">NRRL Y-2460</strain>
    </source>
</reference>
<accession>A0A1E4U351</accession>
<evidence type="ECO:0000313" key="2">
    <source>
        <dbReference type="EMBL" id="ODV98433.1"/>
    </source>
</evidence>
<dbReference type="InterPro" id="IPR052061">
    <property type="entry name" value="PTE-AB_protein"/>
</dbReference>
<dbReference type="Gene3D" id="3.10.129.10">
    <property type="entry name" value="Hotdog Thioesterase"/>
    <property type="match status" value="1"/>
</dbReference>
<dbReference type="STRING" id="669874.A0A1E4U351"/>
<dbReference type="EMBL" id="KV454011">
    <property type="protein sequence ID" value="ODV98433.1"/>
    <property type="molecule type" value="Genomic_DNA"/>
</dbReference>
<feature type="transmembrane region" description="Helical" evidence="1">
    <location>
        <begin position="36"/>
        <end position="55"/>
    </location>
</feature>
<dbReference type="InterPro" id="IPR029069">
    <property type="entry name" value="HotDog_dom_sf"/>
</dbReference>
<evidence type="ECO:0000313" key="3">
    <source>
        <dbReference type="Proteomes" id="UP000094236"/>
    </source>
</evidence>
<keyword evidence="1" id="KW-0812">Transmembrane</keyword>
<dbReference type="OrthoDB" id="506431at2759"/>
<dbReference type="PANTHER" id="PTHR47260:SF1">
    <property type="entry name" value="UPF0644 PROTEIN PB2B4.06"/>
    <property type="match status" value="1"/>
</dbReference>
<dbReference type="AlphaFoldDB" id="A0A1E4U351"/>
<protein>
    <recommendedName>
        <fullName evidence="4">Thioesterase domain-containing protein</fullName>
    </recommendedName>
</protein>
<keyword evidence="1" id="KW-1133">Transmembrane helix</keyword>
<keyword evidence="1" id="KW-0472">Membrane</keyword>
<dbReference type="Proteomes" id="UP000094236">
    <property type="component" value="Unassembled WGS sequence"/>
</dbReference>